<name>A0A7W2ES50_9BURK</name>
<keyword evidence="2" id="KW-0597">Phosphoprotein</keyword>
<dbReference type="GO" id="GO:0000160">
    <property type="term" value="P:phosphorelay signal transduction system"/>
    <property type="evidence" value="ECO:0007669"/>
    <property type="project" value="UniProtKB-KW"/>
</dbReference>
<dbReference type="RefSeq" id="WP_182162379.1">
    <property type="nucleotide sequence ID" value="NZ_JACEZT010000006.1"/>
</dbReference>
<keyword evidence="5" id="KW-1185">Reference proteome</keyword>
<dbReference type="SUPFAM" id="SSF47226">
    <property type="entry name" value="Histidine-containing phosphotransfer domain, HPT domain"/>
    <property type="match status" value="1"/>
</dbReference>
<dbReference type="PROSITE" id="PS50894">
    <property type="entry name" value="HPT"/>
    <property type="match status" value="1"/>
</dbReference>
<dbReference type="AlphaFoldDB" id="A0A7W2ES50"/>
<sequence length="128" mass="13052">MSGPRYQAIAPDVLMKAVAGDLPTFRSLSQVYLAIAPPALARMRAARAAGDARALAHESHALKGSAVLVGAHALCALLQRIEQEAGAGVAAGAGLAALWPELELQFGLVMDEVTDSIVHYLGAPAGGA</sequence>
<keyword evidence="1" id="KW-0902">Two-component regulatory system</keyword>
<evidence type="ECO:0000256" key="2">
    <source>
        <dbReference type="PROSITE-ProRule" id="PRU00110"/>
    </source>
</evidence>
<protein>
    <submittedName>
        <fullName evidence="4">Hpt domain-containing protein</fullName>
    </submittedName>
</protein>
<dbReference type="Gene3D" id="1.20.120.160">
    <property type="entry name" value="HPT domain"/>
    <property type="match status" value="1"/>
</dbReference>
<dbReference type="Pfam" id="PF01627">
    <property type="entry name" value="Hpt"/>
    <property type="match status" value="1"/>
</dbReference>
<comment type="caution">
    <text evidence="4">The sequence shown here is derived from an EMBL/GenBank/DDBJ whole genome shotgun (WGS) entry which is preliminary data.</text>
</comment>
<dbReference type="Proteomes" id="UP000534388">
    <property type="component" value="Unassembled WGS sequence"/>
</dbReference>
<dbReference type="InterPro" id="IPR036641">
    <property type="entry name" value="HPT_dom_sf"/>
</dbReference>
<evidence type="ECO:0000256" key="1">
    <source>
        <dbReference type="ARBA" id="ARBA00023012"/>
    </source>
</evidence>
<organism evidence="4 5">
    <name type="scientific">Rugamonas brunnea</name>
    <dbReference type="NCBI Taxonomy" id="2758569"/>
    <lineage>
        <taxon>Bacteria</taxon>
        <taxon>Pseudomonadati</taxon>
        <taxon>Pseudomonadota</taxon>
        <taxon>Betaproteobacteria</taxon>
        <taxon>Burkholderiales</taxon>
        <taxon>Oxalobacteraceae</taxon>
        <taxon>Telluria group</taxon>
        <taxon>Rugamonas</taxon>
    </lineage>
</organism>
<proteinExistence type="predicted"/>
<evidence type="ECO:0000313" key="4">
    <source>
        <dbReference type="EMBL" id="MBA5637613.1"/>
    </source>
</evidence>
<evidence type="ECO:0000259" key="3">
    <source>
        <dbReference type="PROSITE" id="PS50894"/>
    </source>
</evidence>
<feature type="domain" description="HPt" evidence="3">
    <location>
        <begin position="21"/>
        <end position="124"/>
    </location>
</feature>
<dbReference type="InterPro" id="IPR008207">
    <property type="entry name" value="Sig_transdc_His_kin_Hpt_dom"/>
</dbReference>
<feature type="modified residue" description="Phosphohistidine" evidence="2">
    <location>
        <position position="60"/>
    </location>
</feature>
<dbReference type="EMBL" id="JACEZT010000006">
    <property type="protein sequence ID" value="MBA5637613.1"/>
    <property type="molecule type" value="Genomic_DNA"/>
</dbReference>
<gene>
    <name evidence="4" type="ORF">H3H37_11165</name>
</gene>
<dbReference type="GO" id="GO:0004672">
    <property type="term" value="F:protein kinase activity"/>
    <property type="evidence" value="ECO:0007669"/>
    <property type="project" value="UniProtKB-ARBA"/>
</dbReference>
<evidence type="ECO:0000313" key="5">
    <source>
        <dbReference type="Proteomes" id="UP000534388"/>
    </source>
</evidence>
<reference evidence="4 5" key="1">
    <citation type="submission" date="2020-07" db="EMBL/GenBank/DDBJ databases">
        <title>Novel species isolated from subtropical streams in China.</title>
        <authorList>
            <person name="Lu H."/>
        </authorList>
    </citation>
    <scope>NUCLEOTIDE SEQUENCE [LARGE SCALE GENOMIC DNA]</scope>
    <source>
        <strain evidence="4 5">LX20W</strain>
    </source>
</reference>
<accession>A0A7W2ES50</accession>